<dbReference type="InterPro" id="IPR036867">
    <property type="entry name" value="R3H_dom_sf"/>
</dbReference>
<reference evidence="12" key="2">
    <citation type="submission" date="2022-07" db="EMBL/GenBank/DDBJ databases">
        <authorList>
            <person name="Goncalves M.F.M."/>
            <person name="Hilario S."/>
            <person name="Van De Peer Y."/>
            <person name="Esteves A.C."/>
            <person name="Alves A."/>
        </authorList>
    </citation>
    <scope>NUCLEOTIDE SEQUENCE</scope>
    <source>
        <strain evidence="12">MUM 19.33</strain>
    </source>
</reference>
<dbReference type="Proteomes" id="UP001055219">
    <property type="component" value="Unassembled WGS sequence"/>
</dbReference>
<dbReference type="PROSITE" id="PS51061">
    <property type="entry name" value="R3H"/>
    <property type="match status" value="1"/>
</dbReference>
<feature type="compositionally biased region" description="Basic and acidic residues" evidence="9">
    <location>
        <begin position="189"/>
        <end position="204"/>
    </location>
</feature>
<name>A0A9P9XYI8_9HYPO</name>
<keyword evidence="13" id="KW-1185">Reference proteome</keyword>
<feature type="region of interest" description="Disordered" evidence="9">
    <location>
        <begin position="295"/>
        <end position="316"/>
    </location>
</feature>
<gene>
    <name evidence="12" type="ORF">J7T54_007728</name>
</gene>
<evidence type="ECO:0000259" key="10">
    <source>
        <dbReference type="PROSITE" id="PS50174"/>
    </source>
</evidence>
<feature type="domain" description="R3H" evidence="11">
    <location>
        <begin position="399"/>
        <end position="464"/>
    </location>
</feature>
<dbReference type="InterPro" id="IPR000467">
    <property type="entry name" value="G_patch_dom"/>
</dbReference>
<dbReference type="GO" id="GO:0008380">
    <property type="term" value="P:RNA splicing"/>
    <property type="evidence" value="ECO:0007669"/>
    <property type="project" value="UniProtKB-KW"/>
</dbReference>
<dbReference type="InterPro" id="IPR001374">
    <property type="entry name" value="R3H_dom"/>
</dbReference>
<organism evidence="12 13">
    <name type="scientific">Emericellopsis cladophorae</name>
    <dbReference type="NCBI Taxonomy" id="2686198"/>
    <lineage>
        <taxon>Eukaryota</taxon>
        <taxon>Fungi</taxon>
        <taxon>Dikarya</taxon>
        <taxon>Ascomycota</taxon>
        <taxon>Pezizomycotina</taxon>
        <taxon>Sordariomycetes</taxon>
        <taxon>Hypocreomycetidae</taxon>
        <taxon>Hypocreales</taxon>
        <taxon>Bionectriaceae</taxon>
        <taxon>Emericellopsis</taxon>
    </lineage>
</organism>
<comment type="caution">
    <text evidence="12">The sequence shown here is derived from an EMBL/GenBank/DDBJ whole genome shotgun (WGS) entry which is preliminary data.</text>
</comment>
<dbReference type="GO" id="GO:0005737">
    <property type="term" value="C:cytoplasm"/>
    <property type="evidence" value="ECO:0007669"/>
    <property type="project" value="UniProtKB-SubCell"/>
</dbReference>
<dbReference type="SMART" id="SM00443">
    <property type="entry name" value="G_patch"/>
    <property type="match status" value="1"/>
</dbReference>
<evidence type="ECO:0000256" key="4">
    <source>
        <dbReference type="ARBA" id="ARBA00018964"/>
    </source>
</evidence>
<dbReference type="PROSITE" id="PS50174">
    <property type="entry name" value="G_PATCH"/>
    <property type="match status" value="1"/>
</dbReference>
<keyword evidence="5" id="KW-0963">Cytoplasm</keyword>
<dbReference type="RefSeq" id="XP_051360540.1">
    <property type="nucleotide sequence ID" value="XM_051508402.1"/>
</dbReference>
<feature type="compositionally biased region" description="Basic and acidic residues" evidence="9">
    <location>
        <begin position="43"/>
        <end position="62"/>
    </location>
</feature>
<evidence type="ECO:0000256" key="1">
    <source>
        <dbReference type="ARBA" id="ARBA00004123"/>
    </source>
</evidence>
<reference evidence="12" key="1">
    <citation type="journal article" date="2021" name="J Fungi (Basel)">
        <title>Genomic and Metabolomic Analyses of the Marine Fungus Emericellopsis cladophorae: Insights into Saltwater Adaptability Mechanisms and Its Biosynthetic Potential.</title>
        <authorList>
            <person name="Goncalves M.F.M."/>
            <person name="Hilario S."/>
            <person name="Van de Peer Y."/>
            <person name="Esteves A.C."/>
            <person name="Alves A."/>
        </authorList>
    </citation>
    <scope>NUCLEOTIDE SEQUENCE</scope>
    <source>
        <strain evidence="12">MUM 19.33</strain>
    </source>
</reference>
<feature type="region of interest" description="Disordered" evidence="9">
    <location>
        <begin position="31"/>
        <end position="87"/>
    </location>
</feature>
<evidence type="ECO:0000256" key="3">
    <source>
        <dbReference type="ARBA" id="ARBA00010306"/>
    </source>
</evidence>
<dbReference type="OrthoDB" id="21470at2759"/>
<keyword evidence="7" id="KW-0508">mRNA splicing</keyword>
<dbReference type="InterPro" id="IPR034082">
    <property type="entry name" value="R3H_G-patch"/>
</dbReference>
<evidence type="ECO:0000256" key="9">
    <source>
        <dbReference type="SAM" id="MobiDB-lite"/>
    </source>
</evidence>
<sequence length="569" mass="62428">MRPEIRAKVIGTVRPAYVPGQSFFPTTLDENLTVALPPGPPTHSEDAINKRGEDAADDRGENAADDSGEEAIVGPEEMERDLDDGRKLDQPEVFFFDVSRTHKRGHQSASDVRGDSTEKAASVSDESEGRSTDEIILFKGRETSTKTSQEISATPSIMLDPMYTEIMAVESDIHPPRGSNRGRQSVSHEANRGRDQPFRERSDEDSLLADYIANLRENGEITTLLGSDFRNVRDIGGPDFHAIDTSGNPASSVTPTTQLKTQNGDEQSSEVESEAALDDDALAQLLAGQHSDDALLADPANSSSTESDSDDGSCKKQQLIDSFDVMDWERPSLRRKKGKGARARINFDLSDSDLEETLQLAFKRDRLKKAERKRQREELRALGMLGPSGHKQDDLRVKYPSGMSIDQMAEEFRGFLLRGDSSLSLPPMDNNARKIVHELASKFNIKSKSTGKASQRRPTLYRTNRTLEFSEPAFNKAVGRITRRYLPRLDTRGKRAKQPAASGASNAAASYYEGEVIGAAAPELGVENRGRAMLEKMGWSTGTALGTLENKGILQPVSQTMKKSKAGLG</sequence>
<comment type="subcellular location">
    <subcellularLocation>
        <location evidence="2">Cytoplasm</location>
    </subcellularLocation>
    <subcellularLocation>
        <location evidence="1">Nucleus</location>
    </subcellularLocation>
</comment>
<dbReference type="SMART" id="SM00393">
    <property type="entry name" value="R3H"/>
    <property type="match status" value="1"/>
</dbReference>
<evidence type="ECO:0000313" key="13">
    <source>
        <dbReference type="Proteomes" id="UP001055219"/>
    </source>
</evidence>
<dbReference type="CDD" id="cd02646">
    <property type="entry name" value="R3H_G-patch"/>
    <property type="match status" value="1"/>
</dbReference>
<evidence type="ECO:0000256" key="5">
    <source>
        <dbReference type="ARBA" id="ARBA00022490"/>
    </source>
</evidence>
<dbReference type="EMBL" id="JAGIXG020000043">
    <property type="protein sequence ID" value="KAI6779684.1"/>
    <property type="molecule type" value="Genomic_DNA"/>
</dbReference>
<keyword evidence="8" id="KW-0539">Nucleus</keyword>
<evidence type="ECO:0000256" key="7">
    <source>
        <dbReference type="ARBA" id="ARBA00023187"/>
    </source>
</evidence>
<dbReference type="GeneID" id="75834201"/>
<dbReference type="Pfam" id="PF01585">
    <property type="entry name" value="G-patch"/>
    <property type="match status" value="1"/>
</dbReference>
<feature type="compositionally biased region" description="Polar residues" evidence="9">
    <location>
        <begin position="145"/>
        <end position="155"/>
    </location>
</feature>
<dbReference type="Gene3D" id="3.30.1370.50">
    <property type="entry name" value="R3H-like domain"/>
    <property type="match status" value="1"/>
</dbReference>
<feature type="compositionally biased region" description="Polar residues" evidence="9">
    <location>
        <begin position="245"/>
        <end position="266"/>
    </location>
</feature>
<dbReference type="GO" id="GO:0005634">
    <property type="term" value="C:nucleus"/>
    <property type="evidence" value="ECO:0007669"/>
    <property type="project" value="UniProtKB-SubCell"/>
</dbReference>
<protein>
    <recommendedName>
        <fullName evidence="4">Protein SQS1</fullName>
    </recommendedName>
</protein>
<evidence type="ECO:0000313" key="12">
    <source>
        <dbReference type="EMBL" id="KAI6779684.1"/>
    </source>
</evidence>
<dbReference type="AlphaFoldDB" id="A0A9P9XYI8"/>
<dbReference type="Pfam" id="PF01424">
    <property type="entry name" value="R3H"/>
    <property type="match status" value="1"/>
</dbReference>
<feature type="domain" description="G-patch" evidence="10">
    <location>
        <begin position="526"/>
        <end position="569"/>
    </location>
</feature>
<evidence type="ECO:0000256" key="6">
    <source>
        <dbReference type="ARBA" id="ARBA00022664"/>
    </source>
</evidence>
<dbReference type="GO" id="GO:0003676">
    <property type="term" value="F:nucleic acid binding"/>
    <property type="evidence" value="ECO:0007669"/>
    <property type="project" value="UniProtKB-UniRule"/>
</dbReference>
<proteinExistence type="inferred from homology"/>
<keyword evidence="6" id="KW-0507">mRNA processing</keyword>
<evidence type="ECO:0000256" key="2">
    <source>
        <dbReference type="ARBA" id="ARBA00004496"/>
    </source>
</evidence>
<dbReference type="GO" id="GO:0006397">
    <property type="term" value="P:mRNA processing"/>
    <property type="evidence" value="ECO:0007669"/>
    <property type="project" value="UniProtKB-KW"/>
</dbReference>
<feature type="region of interest" description="Disordered" evidence="9">
    <location>
        <begin position="240"/>
        <end position="280"/>
    </location>
</feature>
<evidence type="ECO:0000259" key="11">
    <source>
        <dbReference type="PROSITE" id="PS51061"/>
    </source>
</evidence>
<feature type="region of interest" description="Disordered" evidence="9">
    <location>
        <begin position="171"/>
        <end position="205"/>
    </location>
</feature>
<dbReference type="InterPro" id="IPR051189">
    <property type="entry name" value="Splicing_assoc_domain"/>
</dbReference>
<accession>A0A9P9XYI8</accession>
<dbReference type="SUPFAM" id="SSF82708">
    <property type="entry name" value="R3H domain"/>
    <property type="match status" value="1"/>
</dbReference>
<evidence type="ECO:0000256" key="8">
    <source>
        <dbReference type="ARBA" id="ARBA00023242"/>
    </source>
</evidence>
<feature type="compositionally biased region" description="Acidic residues" evidence="9">
    <location>
        <begin position="267"/>
        <end position="280"/>
    </location>
</feature>
<dbReference type="PANTHER" id="PTHR14195">
    <property type="entry name" value="G PATCH DOMAIN CONTAINING PROTEIN 2"/>
    <property type="match status" value="1"/>
</dbReference>
<feature type="region of interest" description="Disordered" evidence="9">
    <location>
        <begin position="99"/>
        <end position="156"/>
    </location>
</feature>
<comment type="similarity">
    <text evidence="3">Belongs to the SQS1 family.</text>
</comment>